<dbReference type="SMART" id="SM00595">
    <property type="entry name" value="MADF"/>
    <property type="match status" value="1"/>
</dbReference>
<evidence type="ECO:0000313" key="4">
    <source>
        <dbReference type="Proteomes" id="UP000838878"/>
    </source>
</evidence>
<feature type="region of interest" description="Disordered" evidence="1">
    <location>
        <begin position="110"/>
        <end position="164"/>
    </location>
</feature>
<dbReference type="AlphaFoldDB" id="A0A8J9UVH1"/>
<feature type="non-terminal residue" evidence="3">
    <location>
        <position position="313"/>
    </location>
</feature>
<evidence type="ECO:0000256" key="1">
    <source>
        <dbReference type="SAM" id="MobiDB-lite"/>
    </source>
</evidence>
<dbReference type="Proteomes" id="UP000838878">
    <property type="component" value="Chromosome 5"/>
</dbReference>
<dbReference type="PANTHER" id="PTHR21505">
    <property type="entry name" value="MADF DOMAIN-CONTAINING PROTEIN-RELATED"/>
    <property type="match status" value="1"/>
</dbReference>
<evidence type="ECO:0000259" key="2">
    <source>
        <dbReference type="PROSITE" id="PS51029"/>
    </source>
</evidence>
<evidence type="ECO:0000313" key="3">
    <source>
        <dbReference type="EMBL" id="CAH0725629.1"/>
    </source>
</evidence>
<dbReference type="Pfam" id="PF10545">
    <property type="entry name" value="MADF_DNA_bdg"/>
    <property type="match status" value="1"/>
</dbReference>
<dbReference type="PANTHER" id="PTHR21505:SF8">
    <property type="entry name" value="DPT-YFP REPRESSOR BY OVEREXPRESSION, ISOFORM D-RELATED"/>
    <property type="match status" value="1"/>
</dbReference>
<gene>
    <name evidence="3" type="ORF">BINO364_LOCUS11198</name>
</gene>
<proteinExistence type="predicted"/>
<dbReference type="InterPro" id="IPR006578">
    <property type="entry name" value="MADF-dom"/>
</dbReference>
<dbReference type="PROSITE" id="PS51029">
    <property type="entry name" value="MADF"/>
    <property type="match status" value="1"/>
</dbReference>
<reference evidence="3" key="1">
    <citation type="submission" date="2021-12" db="EMBL/GenBank/DDBJ databases">
        <authorList>
            <person name="Martin H S."/>
        </authorList>
    </citation>
    <scope>NUCLEOTIDE SEQUENCE</scope>
</reference>
<name>A0A8J9UVH1_9NEOP</name>
<organism evidence="3 4">
    <name type="scientific">Brenthis ino</name>
    <name type="common">lesser marbled fritillary</name>
    <dbReference type="NCBI Taxonomy" id="405034"/>
    <lineage>
        <taxon>Eukaryota</taxon>
        <taxon>Metazoa</taxon>
        <taxon>Ecdysozoa</taxon>
        <taxon>Arthropoda</taxon>
        <taxon>Hexapoda</taxon>
        <taxon>Insecta</taxon>
        <taxon>Pterygota</taxon>
        <taxon>Neoptera</taxon>
        <taxon>Endopterygota</taxon>
        <taxon>Lepidoptera</taxon>
        <taxon>Glossata</taxon>
        <taxon>Ditrysia</taxon>
        <taxon>Papilionoidea</taxon>
        <taxon>Nymphalidae</taxon>
        <taxon>Heliconiinae</taxon>
        <taxon>Argynnini</taxon>
        <taxon>Brenthis</taxon>
    </lineage>
</organism>
<protein>
    <recommendedName>
        <fullName evidence="2">MADF domain-containing protein</fullName>
    </recommendedName>
</protein>
<accession>A0A8J9UVH1</accession>
<feature type="domain" description="MADF" evidence="2">
    <location>
        <begin position="12"/>
        <end position="108"/>
    </location>
</feature>
<dbReference type="OrthoDB" id="6577442at2759"/>
<dbReference type="EMBL" id="OV170225">
    <property type="protein sequence ID" value="CAH0725629.1"/>
    <property type="molecule type" value="Genomic_DNA"/>
</dbReference>
<keyword evidence="4" id="KW-1185">Reference proteome</keyword>
<feature type="compositionally biased region" description="Low complexity" evidence="1">
    <location>
        <begin position="119"/>
        <end position="135"/>
    </location>
</feature>
<sequence length="313" mass="35623">MSRKFNEEDTLKFLQLYREHECLWDKRCDAYKNKEMRTSALEQLRQVMNIDGLTINEVKSKIKSIRNTYYLELDKIEKSTRSGAGGSVYKPKAKWFDEYDSFVKPITIRRKTINNMDTPNSNEPGSSNSNESGPSLVPRSENGENESAEEIPQFTPPTKPKRSKLTQISNMISDLREINDSTCVEETELDLFGKSVSAQLKQLTEEKDTEEKIQSILTQCRLTDIRAKNAYSCQMQLQNNWNSTQVLPSFTVPQYSLPTTTICPPPEPSPSTCSSSCSQYTTNIVSPETTYNYESYGESVDNSDVIQQAFDKA</sequence>